<feature type="domain" description="ABC transporter" evidence="6">
    <location>
        <begin position="5"/>
        <end position="224"/>
    </location>
</feature>
<evidence type="ECO:0000313" key="8">
    <source>
        <dbReference type="Proteomes" id="UP000715965"/>
    </source>
</evidence>
<reference evidence="7 8" key="1">
    <citation type="submission" date="2020-10" db="EMBL/GenBank/DDBJ databases">
        <title>Draft genome of Ramlibacter aquaticus LMG 30558.</title>
        <authorList>
            <person name="Props R."/>
        </authorList>
    </citation>
    <scope>NUCLEOTIDE SEQUENCE [LARGE SCALE GENOMIC DNA]</scope>
    <source>
        <strain evidence="7 8">LMG 30558</strain>
    </source>
</reference>
<keyword evidence="4" id="KW-0547">Nucleotide-binding</keyword>
<dbReference type="PANTHER" id="PTHR42788:SF13">
    <property type="entry name" value="ALIPHATIC SULFONATES IMPORT ATP-BINDING PROTEIN SSUB"/>
    <property type="match status" value="1"/>
</dbReference>
<evidence type="ECO:0000256" key="2">
    <source>
        <dbReference type="ARBA" id="ARBA00022448"/>
    </source>
</evidence>
<dbReference type="Pfam" id="PF00005">
    <property type="entry name" value="ABC_tran"/>
    <property type="match status" value="1"/>
</dbReference>
<gene>
    <name evidence="7" type="ORF">IM725_09705</name>
</gene>
<dbReference type="SMART" id="SM00382">
    <property type="entry name" value="AAA"/>
    <property type="match status" value="1"/>
</dbReference>
<keyword evidence="3" id="KW-1003">Cell membrane</keyword>
<evidence type="ECO:0000313" key="7">
    <source>
        <dbReference type="EMBL" id="MBE7940844.1"/>
    </source>
</evidence>
<dbReference type="InterPro" id="IPR003439">
    <property type="entry name" value="ABC_transporter-like_ATP-bd"/>
</dbReference>
<dbReference type="RefSeq" id="WP_193780384.1">
    <property type="nucleotide sequence ID" value="NZ_JADDOJ010000032.1"/>
</dbReference>
<protein>
    <submittedName>
        <fullName evidence="7">ATP-binding cassette domain-containing protein</fullName>
    </submittedName>
</protein>
<dbReference type="EMBL" id="JADDOJ010000032">
    <property type="protein sequence ID" value="MBE7940844.1"/>
    <property type="molecule type" value="Genomic_DNA"/>
</dbReference>
<dbReference type="InterPro" id="IPR027417">
    <property type="entry name" value="P-loop_NTPase"/>
</dbReference>
<keyword evidence="8" id="KW-1185">Reference proteome</keyword>
<evidence type="ECO:0000259" key="6">
    <source>
        <dbReference type="PROSITE" id="PS50893"/>
    </source>
</evidence>
<evidence type="ECO:0000256" key="5">
    <source>
        <dbReference type="ARBA" id="ARBA00022840"/>
    </source>
</evidence>
<dbReference type="InterPro" id="IPR050166">
    <property type="entry name" value="ABC_transporter_ATP-bind"/>
</dbReference>
<organism evidence="7 8">
    <name type="scientific">Ramlibacter aquaticus</name>
    <dbReference type="NCBI Taxonomy" id="2780094"/>
    <lineage>
        <taxon>Bacteria</taxon>
        <taxon>Pseudomonadati</taxon>
        <taxon>Pseudomonadota</taxon>
        <taxon>Betaproteobacteria</taxon>
        <taxon>Burkholderiales</taxon>
        <taxon>Comamonadaceae</taxon>
        <taxon>Ramlibacter</taxon>
    </lineage>
</organism>
<dbReference type="InterPro" id="IPR017871">
    <property type="entry name" value="ABC_transporter-like_CS"/>
</dbReference>
<dbReference type="GO" id="GO:0005524">
    <property type="term" value="F:ATP binding"/>
    <property type="evidence" value="ECO:0007669"/>
    <property type="project" value="UniProtKB-KW"/>
</dbReference>
<keyword evidence="2" id="KW-0813">Transport</keyword>
<dbReference type="SUPFAM" id="SSF52540">
    <property type="entry name" value="P-loop containing nucleoside triphosphate hydrolases"/>
    <property type="match status" value="1"/>
</dbReference>
<dbReference type="Gene3D" id="3.40.50.300">
    <property type="entry name" value="P-loop containing nucleotide triphosphate hydrolases"/>
    <property type="match status" value="1"/>
</dbReference>
<keyword evidence="3" id="KW-0472">Membrane</keyword>
<accession>A0ABR9SF65</accession>
<name>A0ABR9SF65_9BURK</name>
<dbReference type="PANTHER" id="PTHR42788">
    <property type="entry name" value="TAURINE IMPORT ATP-BINDING PROTEIN-RELATED"/>
    <property type="match status" value="1"/>
</dbReference>
<evidence type="ECO:0000256" key="4">
    <source>
        <dbReference type="ARBA" id="ARBA00022741"/>
    </source>
</evidence>
<evidence type="ECO:0000256" key="1">
    <source>
        <dbReference type="ARBA" id="ARBA00005417"/>
    </source>
</evidence>
<keyword evidence="5 7" id="KW-0067">ATP-binding</keyword>
<dbReference type="PROSITE" id="PS00211">
    <property type="entry name" value="ABC_TRANSPORTER_1"/>
    <property type="match status" value="1"/>
</dbReference>
<evidence type="ECO:0000256" key="3">
    <source>
        <dbReference type="ARBA" id="ARBA00022475"/>
    </source>
</evidence>
<dbReference type="Proteomes" id="UP000715965">
    <property type="component" value="Unassembled WGS sequence"/>
</dbReference>
<proteinExistence type="inferred from homology"/>
<comment type="caution">
    <text evidence="7">The sequence shown here is derived from an EMBL/GenBank/DDBJ whole genome shotgun (WGS) entry which is preliminary data.</text>
</comment>
<dbReference type="PROSITE" id="PS50893">
    <property type="entry name" value="ABC_TRANSPORTER_2"/>
    <property type="match status" value="1"/>
</dbReference>
<dbReference type="InterPro" id="IPR003593">
    <property type="entry name" value="AAA+_ATPase"/>
</dbReference>
<comment type="similarity">
    <text evidence="1">Belongs to the ABC transporter superfamily.</text>
</comment>
<sequence length="233" mass="25444">MSALLDLQGVALRFGPAVALQDISLRVARGERVALIGANGSGKSSLLRVMHGLERPSEGLARHEAGARQAMVFQRPWLMRGPALNNVVLGLWLAGQPWRASRERAAQALAHVGLAEQAQRPARALSSGQQQRLALARAWALAPELLFLDEPTSNLDPHGKRDVEALMADFGRQGMTLVFASHNLGQVKRLASRVVYLEHGRILADLPVHQFFDRALLERNSHEAALFVKGELA</sequence>